<dbReference type="AlphaFoldDB" id="A0A1M6U872"/>
<dbReference type="EMBL" id="FRAH01000037">
    <property type="protein sequence ID" value="SHK65465.1"/>
    <property type="molecule type" value="Genomic_DNA"/>
</dbReference>
<evidence type="ECO:0000313" key="2">
    <source>
        <dbReference type="Proteomes" id="UP000183975"/>
    </source>
</evidence>
<dbReference type="OrthoDB" id="9806818at2"/>
<evidence type="ECO:0000313" key="1">
    <source>
        <dbReference type="EMBL" id="SHK65465.1"/>
    </source>
</evidence>
<keyword evidence="2" id="KW-1185">Reference proteome</keyword>
<dbReference type="SUPFAM" id="SSF88659">
    <property type="entry name" value="Sigma3 and sigma4 domains of RNA polymerase sigma factors"/>
    <property type="match status" value="1"/>
</dbReference>
<accession>A0A1M6U872</accession>
<evidence type="ECO:0008006" key="3">
    <source>
        <dbReference type="Google" id="ProtNLM"/>
    </source>
</evidence>
<protein>
    <recommendedName>
        <fullName evidence="3">Sigma-70, region 4</fullName>
    </recommendedName>
</protein>
<dbReference type="InterPro" id="IPR013324">
    <property type="entry name" value="RNA_pol_sigma_r3/r4-like"/>
</dbReference>
<gene>
    <name evidence="1" type="ORF">SAMN02745138_02110</name>
</gene>
<reference evidence="1 2" key="1">
    <citation type="submission" date="2016-11" db="EMBL/GenBank/DDBJ databases">
        <authorList>
            <person name="Jaros S."/>
            <person name="Januszkiewicz K."/>
            <person name="Wedrychowicz H."/>
        </authorList>
    </citation>
    <scope>NUCLEOTIDE SEQUENCE [LARGE SCALE GENOMIC DNA]</scope>
    <source>
        <strain evidence="1 2">DSM 14214</strain>
    </source>
</reference>
<name>A0A1M6U872_9FIRM</name>
<proteinExistence type="predicted"/>
<sequence>MIILPFESEDLLSKFDCFCKKVLRYRNYNIYREEKIERKKGILYVGNHNEIFDQVCVEDQYGILYFWLKMDGFVVAIENELLYRSLLLLPHKKLVILIMSFFEGMTDREISQEMLMPQSTVQYMDYSQ</sequence>
<dbReference type="RefSeq" id="WP_072851587.1">
    <property type="nucleotide sequence ID" value="NZ_FRAH01000037.1"/>
</dbReference>
<organism evidence="1 2">
    <name type="scientific">Anaerotignum lactatifermentans DSM 14214</name>
    <dbReference type="NCBI Taxonomy" id="1121323"/>
    <lineage>
        <taxon>Bacteria</taxon>
        <taxon>Bacillati</taxon>
        <taxon>Bacillota</taxon>
        <taxon>Clostridia</taxon>
        <taxon>Lachnospirales</taxon>
        <taxon>Anaerotignaceae</taxon>
        <taxon>Anaerotignum</taxon>
    </lineage>
</organism>
<dbReference type="Proteomes" id="UP000183975">
    <property type="component" value="Unassembled WGS sequence"/>
</dbReference>